<dbReference type="EMBL" id="CP032683">
    <property type="protein sequence ID" value="AYK15812.1"/>
    <property type="molecule type" value="Genomic_DNA"/>
</dbReference>
<dbReference type="InterPro" id="IPR052944">
    <property type="entry name" value="Sporulation_related"/>
</dbReference>
<dbReference type="Pfam" id="PF03548">
    <property type="entry name" value="LolA"/>
    <property type="match status" value="1"/>
</dbReference>
<accession>A0A660HU79</accession>
<keyword evidence="3" id="KW-1185">Reference proteome</keyword>
<protein>
    <submittedName>
        <fullName evidence="2">DUF4367 domain-containing protein</fullName>
    </submittedName>
</protein>
<evidence type="ECO:0000313" key="3">
    <source>
        <dbReference type="Proteomes" id="UP000053087"/>
    </source>
</evidence>
<dbReference type="OrthoDB" id="137725at2157"/>
<feature type="domain" description="DUF4367" evidence="1">
    <location>
        <begin position="283"/>
        <end position="332"/>
    </location>
</feature>
<dbReference type="InterPro" id="IPR029046">
    <property type="entry name" value="LolA/LolB/LppX"/>
</dbReference>
<name>A0A660HU79_9EURY</name>
<dbReference type="PANTHER" id="PTHR37507">
    <property type="entry name" value="SPORULATION PROTEIN YDCC"/>
    <property type="match status" value="1"/>
</dbReference>
<dbReference type="SUPFAM" id="SSF89392">
    <property type="entry name" value="Prokaryotic lipoproteins and lipoprotein localization factors"/>
    <property type="match status" value="1"/>
</dbReference>
<evidence type="ECO:0000259" key="1">
    <source>
        <dbReference type="Pfam" id="PF14285"/>
    </source>
</evidence>
<dbReference type="Gene3D" id="2.50.20.10">
    <property type="entry name" value="Lipoprotein localisation LolA/LolB/LppX"/>
    <property type="match status" value="1"/>
</dbReference>
<organism evidence="2 3">
    <name type="scientific">Methanosarcina flavescens</name>
    <dbReference type="NCBI Taxonomy" id="1715806"/>
    <lineage>
        <taxon>Archaea</taxon>
        <taxon>Methanobacteriati</taxon>
        <taxon>Methanobacteriota</taxon>
        <taxon>Stenosarchaea group</taxon>
        <taxon>Methanomicrobia</taxon>
        <taxon>Methanosarcinales</taxon>
        <taxon>Methanosarcinaceae</taxon>
        <taxon>Methanosarcina</taxon>
    </lineage>
</organism>
<sequence>MLKELIIMIFLLNIMAGGCLEDTNDKPTVEEIMYHTQDKYESIDVFKATMISTTNFQGEEVAQEMDFLFEKPNKYKCVNKVENFTTISNGEVVWMYHSDKDEVTVEDLEDSKRMPSFDYGMIFKDLTIINDMSLIGDEKLSGKSCYVIEAIPKNKTAIISQNIWIDKESWIPIRIDRDFGGYKSRVEYINISVNTDVSDNEFEFILPADAKIVKPNTSLPNQISMEEAQESANFTILKPSYSAGYQFNGATIGEYADSVSLSYAKGRSLLTIVQTRSKYPVPNAENVTIGELKGEITETFGNKMLRYNDGNIYVIIAGTVSEEELVKIAESMT</sequence>
<reference evidence="2 3" key="1">
    <citation type="journal article" date="2016" name="Int. J. Syst. Evol. Microbiol.">
        <title>Methanosarcina flavescens sp. nov., a methanogenic archaeon isolated from a full-scale anaerobic digester.</title>
        <authorList>
            <person name="Kern T."/>
            <person name="Fischer M.A."/>
            <person name="Deppenmeier U."/>
            <person name="Schmitz R.A."/>
            <person name="Rother M."/>
        </authorList>
    </citation>
    <scope>NUCLEOTIDE SEQUENCE [LARGE SCALE GENOMIC DNA]</scope>
    <source>
        <strain evidence="2 3">E03.2</strain>
    </source>
</reference>
<dbReference type="Pfam" id="PF14285">
    <property type="entry name" value="DUF4367"/>
    <property type="match status" value="1"/>
</dbReference>
<dbReference type="PROSITE" id="PS51257">
    <property type="entry name" value="PROKAR_LIPOPROTEIN"/>
    <property type="match status" value="1"/>
</dbReference>
<dbReference type="CDD" id="cd16325">
    <property type="entry name" value="LolA"/>
    <property type="match status" value="1"/>
</dbReference>
<proteinExistence type="predicted"/>
<dbReference type="RefSeq" id="WP_054297662.1">
    <property type="nucleotide sequence ID" value="NZ_CP032683.1"/>
</dbReference>
<dbReference type="PANTHER" id="PTHR37507:SF2">
    <property type="entry name" value="SPORULATION PROTEIN YDCC"/>
    <property type="match status" value="1"/>
</dbReference>
<evidence type="ECO:0000313" key="2">
    <source>
        <dbReference type="EMBL" id="AYK15812.1"/>
    </source>
</evidence>
<dbReference type="GeneID" id="53688842"/>
<dbReference type="AlphaFoldDB" id="A0A660HU79"/>
<gene>
    <name evidence="2" type="ORF">AOB57_011980</name>
</gene>
<dbReference type="InterPro" id="IPR025377">
    <property type="entry name" value="DUF4367"/>
</dbReference>
<dbReference type="InterPro" id="IPR004564">
    <property type="entry name" value="OM_lipoprot_carrier_LolA-like"/>
</dbReference>
<dbReference type="KEGG" id="mfz:AOB57_011980"/>
<dbReference type="Proteomes" id="UP000053087">
    <property type="component" value="Chromosome"/>
</dbReference>